<protein>
    <submittedName>
        <fullName evidence="1">Uncharacterized protein</fullName>
    </submittedName>
</protein>
<accession>A0A3D0KFY8</accession>
<name>A0A3D0KFY8_9GAMM</name>
<reference evidence="1" key="1">
    <citation type="journal article" date="2018" name="Nat. Biotechnol.">
        <title>A standardized bacterial taxonomy based on genome phylogeny substantially revises the tree of life.</title>
        <authorList>
            <person name="Parks D.H."/>
            <person name="Chuvochina M."/>
            <person name="Waite D.W."/>
            <person name="Rinke C."/>
            <person name="Skarshewski A."/>
            <person name="Chaumeil P.A."/>
            <person name="Hugenholtz P."/>
        </authorList>
    </citation>
    <scope>NUCLEOTIDE SEQUENCE [LARGE SCALE GENOMIC DNA]</scope>
    <source>
        <strain evidence="1">UBA11284</strain>
    </source>
</reference>
<dbReference type="EMBL" id="DOTR01000039">
    <property type="protein sequence ID" value="HCA02089.1"/>
    <property type="molecule type" value="Genomic_DNA"/>
</dbReference>
<proteinExistence type="predicted"/>
<sequence>MPFVDVHSLELNEDDNIMVKGQRYDFWEGSSNWDFINKTAVITPSVDLRECLVHVDGETHIDSDVTDY</sequence>
<evidence type="ECO:0000313" key="1">
    <source>
        <dbReference type="EMBL" id="HCA02089.1"/>
    </source>
</evidence>
<gene>
    <name evidence="1" type="ORF">DEO68_07895</name>
</gene>
<comment type="caution">
    <text evidence="1">The sequence shown here is derived from an EMBL/GenBank/DDBJ whole genome shotgun (WGS) entry which is preliminary data.</text>
</comment>
<organism evidence="1">
    <name type="scientific">Halomonas campaniensis</name>
    <dbReference type="NCBI Taxonomy" id="213554"/>
    <lineage>
        <taxon>Bacteria</taxon>
        <taxon>Pseudomonadati</taxon>
        <taxon>Pseudomonadota</taxon>
        <taxon>Gammaproteobacteria</taxon>
        <taxon>Oceanospirillales</taxon>
        <taxon>Halomonadaceae</taxon>
        <taxon>Halomonas</taxon>
    </lineage>
</organism>
<dbReference type="AlphaFoldDB" id="A0A3D0KFY8"/>